<feature type="compositionally biased region" description="Basic residues" evidence="1">
    <location>
        <begin position="511"/>
        <end position="523"/>
    </location>
</feature>
<proteinExistence type="predicted"/>
<evidence type="ECO:0000313" key="3">
    <source>
        <dbReference type="Proteomes" id="UP000307326"/>
    </source>
</evidence>
<dbReference type="Gene3D" id="3.40.50.300">
    <property type="entry name" value="P-loop containing nucleotide triphosphate hydrolases"/>
    <property type="match status" value="1"/>
</dbReference>
<evidence type="ECO:0000256" key="1">
    <source>
        <dbReference type="SAM" id="MobiDB-lite"/>
    </source>
</evidence>
<name>A0A482MI29_9CAUD</name>
<gene>
    <name evidence="2" type="ORF">CPT_Parlo_058</name>
</gene>
<evidence type="ECO:0000313" key="2">
    <source>
        <dbReference type="EMBL" id="QBQ72207.1"/>
    </source>
</evidence>
<reference evidence="3" key="1">
    <citation type="submission" date="2019-03" db="EMBL/GenBank/DDBJ databases">
        <authorList>
            <person name="Bockoven R."/>
            <person name="Gutierrez J."/>
            <person name="Newkirk H."/>
            <person name="Liu M."/>
            <person name="Ramsey J."/>
            <person name="Cahill J."/>
        </authorList>
    </citation>
    <scope>NUCLEOTIDE SEQUENCE [LARGE SCALE GENOMIC DNA]</scope>
</reference>
<accession>A0A482MI29</accession>
<dbReference type="EMBL" id="MK618715">
    <property type="protein sequence ID" value="QBQ72207.1"/>
    <property type="molecule type" value="Genomic_DNA"/>
</dbReference>
<dbReference type="Proteomes" id="UP000307326">
    <property type="component" value="Segment"/>
</dbReference>
<sequence>MSAVPLDFVPTNEAELRTCLSDPMWRLGSGYLYKIMIKGDDDDDDDALVVPFKPNRAQRRLLSKLHYRNIILKARQLGFTTLIAIYFLDCALFRANIRAGIIAHEEAAAKAIFRDKVKFAYEQLPPELLAAMPLKRDSAEELLFVHNNSSIRVSTSMRSGTMHYLHVSEFGKICAKFPDRAREVVTGSIPTVPLSGQLFIESTAEGQEGDFYNMCQKAEKNLQSGKRLTPKEYRFHFFPWWGQMEYRMNPDDVIITAKDDEYFDKIEASEGCVIDIEQRAWWVSTRDNDFSGAEEKMWQEYPSTSAEAFQRSTEGCYYSVQMTKARKEGRITTVPYQPGYPVNTYWDIGNSDGTAIWLHQRIGQRNNFIKFIEGWGEPYSYYVKELQKTGYVWGRHYLPHDGNHARQGQDANLTPREMLEKLGLRHVEIVPVVAEIQHGIQAVRDELGSCWFDETECKEGIAHLDLYRKTWSAQRACFTDTPMHDIHSEGADAFRQFAQVGSNTPTVTAGKRPKRKNKGGMAA</sequence>
<keyword evidence="3" id="KW-1185">Reference proteome</keyword>
<feature type="region of interest" description="Disordered" evidence="1">
    <location>
        <begin position="503"/>
        <end position="523"/>
    </location>
</feature>
<protein>
    <submittedName>
        <fullName evidence="2">Terminase large subunit</fullName>
    </submittedName>
</protein>
<organism evidence="2 3">
    <name type="scientific">Serratia phage Parlo</name>
    <dbReference type="NCBI Taxonomy" id="2557554"/>
    <lineage>
        <taxon>Viruses</taxon>
        <taxon>Duplodnaviria</taxon>
        <taxon>Heunggongvirae</taxon>
        <taxon>Uroviricota</taxon>
        <taxon>Caudoviricetes</taxon>
        <taxon>Parlovirus</taxon>
        <taxon>Parlovirus parlo</taxon>
    </lineage>
</organism>
<dbReference type="InterPro" id="IPR027417">
    <property type="entry name" value="P-loop_NTPase"/>
</dbReference>